<feature type="domain" description="MaoC-like" evidence="1">
    <location>
        <begin position="29"/>
        <end position="104"/>
    </location>
</feature>
<dbReference type="KEGG" id="axy:AXYL_02573"/>
<name>E3HPR0_ACHXA</name>
<proteinExistence type="predicted"/>
<dbReference type="InterPro" id="IPR029069">
    <property type="entry name" value="HotDog_dom_sf"/>
</dbReference>
<sequence length="147" mass="15456">MTIPLLPPRFSGTFTLSNALHDGYLQAVGGGHPVHSSRDLALQSGFADVPLAGIHVLGASMATFTRQFAGNPMLLLKVETKFLRPAYPGDALGLELELLESAAVAGTPFTGGRYQGYCIDADQQKVLMLDFKIRVALAGSNLSAGAP</sequence>
<dbReference type="Pfam" id="PF01575">
    <property type="entry name" value="MaoC_dehydratas"/>
    <property type="match status" value="1"/>
</dbReference>
<accession>E3HPR0</accession>
<dbReference type="STRING" id="762376.AXYL_02573"/>
<dbReference type="InterPro" id="IPR002539">
    <property type="entry name" value="MaoC-like_dom"/>
</dbReference>
<evidence type="ECO:0000259" key="1">
    <source>
        <dbReference type="Pfam" id="PF01575"/>
    </source>
</evidence>
<dbReference type="SUPFAM" id="SSF54637">
    <property type="entry name" value="Thioesterase/thiol ester dehydrase-isomerase"/>
    <property type="match status" value="1"/>
</dbReference>
<dbReference type="CDD" id="cd03441">
    <property type="entry name" value="R_hydratase_like"/>
    <property type="match status" value="1"/>
</dbReference>
<organism evidence="2 3">
    <name type="scientific">Achromobacter xylosoxidans (strain A8)</name>
    <dbReference type="NCBI Taxonomy" id="762376"/>
    <lineage>
        <taxon>Bacteria</taxon>
        <taxon>Pseudomonadati</taxon>
        <taxon>Pseudomonadota</taxon>
        <taxon>Betaproteobacteria</taxon>
        <taxon>Burkholderiales</taxon>
        <taxon>Alcaligenaceae</taxon>
        <taxon>Achromobacter</taxon>
    </lineage>
</organism>
<evidence type="ECO:0000313" key="2">
    <source>
        <dbReference type="EMBL" id="ADP15894.1"/>
    </source>
</evidence>
<dbReference type="PATRIC" id="fig|762376.5.peg.2575"/>
<dbReference type="AlphaFoldDB" id="E3HPR0"/>
<reference evidence="2 3" key="1">
    <citation type="journal article" date="2011" name="J. Bacteriol.">
        <title>Complete genome sequence of the haloaromatic acid-degrading bacterium Achromobacter xylosoxidans A8.</title>
        <authorList>
            <person name="Strnad H."/>
            <person name="Ridl J."/>
            <person name="Paces J."/>
            <person name="Kolar M."/>
            <person name="Vlcek C."/>
            <person name="Paces V."/>
        </authorList>
    </citation>
    <scope>NUCLEOTIDE SEQUENCE [LARGE SCALE GENOMIC DNA]</scope>
    <source>
        <strain evidence="2 3">A8</strain>
    </source>
</reference>
<dbReference type="HOGENOM" id="CLU_1763981_0_0_4"/>
<dbReference type="Gene3D" id="3.10.129.10">
    <property type="entry name" value="Hotdog Thioesterase"/>
    <property type="match status" value="1"/>
</dbReference>
<dbReference type="EMBL" id="CP002287">
    <property type="protein sequence ID" value="ADP15894.1"/>
    <property type="molecule type" value="Genomic_DNA"/>
</dbReference>
<evidence type="ECO:0000313" key="3">
    <source>
        <dbReference type="Proteomes" id="UP000006876"/>
    </source>
</evidence>
<dbReference type="eggNOG" id="COG2030">
    <property type="taxonomic scope" value="Bacteria"/>
</dbReference>
<dbReference type="Proteomes" id="UP000006876">
    <property type="component" value="Chromosome"/>
</dbReference>
<dbReference type="OrthoDB" id="8665015at2"/>
<dbReference type="RefSeq" id="WP_013393214.1">
    <property type="nucleotide sequence ID" value="NC_014640.1"/>
</dbReference>
<protein>
    <recommendedName>
        <fullName evidence="1">MaoC-like domain-containing protein</fullName>
    </recommendedName>
</protein>
<gene>
    <name evidence="2" type="ordered locus">AXYL_02573</name>
</gene>